<keyword evidence="2 4" id="KW-0012">Acyltransferase</keyword>
<dbReference type="Pfam" id="PF13420">
    <property type="entry name" value="Acetyltransf_4"/>
    <property type="match status" value="1"/>
</dbReference>
<keyword evidence="1 4" id="KW-0808">Transferase</keyword>
<dbReference type="GO" id="GO:0102971">
    <property type="term" value="F:phosphinothricin N-acetyltransferase activity"/>
    <property type="evidence" value="ECO:0007669"/>
    <property type="project" value="UniProtKB-EC"/>
</dbReference>
<dbReference type="RefSeq" id="WP_209460021.1">
    <property type="nucleotide sequence ID" value="NZ_JAGGKC010000020.1"/>
</dbReference>
<gene>
    <name evidence="4" type="ORF">J2Z34_002329</name>
</gene>
<keyword evidence="5" id="KW-1185">Reference proteome</keyword>
<dbReference type="CDD" id="cd04301">
    <property type="entry name" value="NAT_SF"/>
    <property type="match status" value="1"/>
</dbReference>
<dbReference type="Proteomes" id="UP001519271">
    <property type="component" value="Unassembled WGS sequence"/>
</dbReference>
<dbReference type="PANTHER" id="PTHR43072">
    <property type="entry name" value="N-ACETYLTRANSFERASE"/>
    <property type="match status" value="1"/>
</dbReference>
<dbReference type="Gene3D" id="3.40.630.30">
    <property type="match status" value="1"/>
</dbReference>
<accession>A0ABS4G5J6</accession>
<dbReference type="PANTHER" id="PTHR43072:SF23">
    <property type="entry name" value="UPF0039 PROTEIN C11D3.02C"/>
    <property type="match status" value="1"/>
</dbReference>
<dbReference type="InterPro" id="IPR016181">
    <property type="entry name" value="Acyl_CoA_acyltransferase"/>
</dbReference>
<evidence type="ECO:0000313" key="5">
    <source>
        <dbReference type="Proteomes" id="UP001519271"/>
    </source>
</evidence>
<dbReference type="PROSITE" id="PS51186">
    <property type="entry name" value="GNAT"/>
    <property type="match status" value="1"/>
</dbReference>
<evidence type="ECO:0000313" key="4">
    <source>
        <dbReference type="EMBL" id="MBP1919833.1"/>
    </source>
</evidence>
<feature type="domain" description="N-acetyltransferase" evidence="3">
    <location>
        <begin position="1"/>
        <end position="164"/>
    </location>
</feature>
<dbReference type="SUPFAM" id="SSF55729">
    <property type="entry name" value="Acyl-CoA N-acyltransferases (Nat)"/>
    <property type="match status" value="1"/>
</dbReference>
<name>A0ABS4G5J6_9CLOT</name>
<reference evidence="4 5" key="1">
    <citation type="submission" date="2021-03" db="EMBL/GenBank/DDBJ databases">
        <title>Genomic Encyclopedia of Type Strains, Phase IV (KMG-IV): sequencing the most valuable type-strain genomes for metagenomic binning, comparative biology and taxonomic classification.</title>
        <authorList>
            <person name="Goeker M."/>
        </authorList>
    </citation>
    <scope>NUCLEOTIDE SEQUENCE [LARGE SCALE GENOMIC DNA]</scope>
    <source>
        <strain evidence="4 5">DSM 6139</strain>
    </source>
</reference>
<evidence type="ECO:0000259" key="3">
    <source>
        <dbReference type="PROSITE" id="PS51186"/>
    </source>
</evidence>
<comment type="caution">
    <text evidence="4">The sequence shown here is derived from an EMBL/GenBank/DDBJ whole genome shotgun (WGS) entry which is preliminary data.</text>
</comment>
<dbReference type="EMBL" id="JAGGKC010000020">
    <property type="protein sequence ID" value="MBP1919833.1"/>
    <property type="molecule type" value="Genomic_DNA"/>
</dbReference>
<evidence type="ECO:0000256" key="2">
    <source>
        <dbReference type="ARBA" id="ARBA00023315"/>
    </source>
</evidence>
<dbReference type="EC" id="2.3.1.183" evidence="4"/>
<proteinExistence type="predicted"/>
<evidence type="ECO:0000256" key="1">
    <source>
        <dbReference type="ARBA" id="ARBA00022679"/>
    </source>
</evidence>
<organism evidence="4 5">
    <name type="scientific">Youngiibacter multivorans</name>
    <dbReference type="NCBI Taxonomy" id="937251"/>
    <lineage>
        <taxon>Bacteria</taxon>
        <taxon>Bacillati</taxon>
        <taxon>Bacillota</taxon>
        <taxon>Clostridia</taxon>
        <taxon>Eubacteriales</taxon>
        <taxon>Clostridiaceae</taxon>
        <taxon>Youngiibacter</taxon>
    </lineage>
</organism>
<protein>
    <submittedName>
        <fullName evidence="4">Phosphinothricin acetyltransferase</fullName>
        <ecNumber evidence="4">2.3.1.183</ecNumber>
    </submittedName>
</protein>
<dbReference type="InterPro" id="IPR000182">
    <property type="entry name" value="GNAT_dom"/>
</dbReference>
<sequence length="165" mass="18895">MLIRDVKLSDAREITDIYRRYVTDNAVSFELEPPDEVEMARRISKVIKDYPWIVMEEDGDVVGYAYAGRFRDRKAYDPTSELSVYVADVHHRKGIGKALVEELIERLRIMGIYTVIAGVTLPNPGSVALVESFGFKHVGTFENVGRKFGKWYSVAMFSMSIRDYD</sequence>